<reference evidence="1 2" key="1">
    <citation type="journal article" date="2022" name="G3 (Bethesda)">
        <title>Whole-genome sequence and methylome profiling of the almond [Prunus dulcis (Mill.) D.A. Webb] cultivar 'Nonpareil'.</title>
        <authorList>
            <person name="D'Amico-Willman K.M."/>
            <person name="Ouma W.Z."/>
            <person name="Meulia T."/>
            <person name="Sideli G.M."/>
            <person name="Gradziel T.M."/>
            <person name="Fresnedo-Ramirez J."/>
        </authorList>
    </citation>
    <scope>NUCLEOTIDE SEQUENCE [LARGE SCALE GENOMIC DNA]</scope>
    <source>
        <strain evidence="1">Clone GOH B32 T37-40</strain>
    </source>
</reference>
<organism evidence="1 2">
    <name type="scientific">Prunus dulcis</name>
    <name type="common">Almond</name>
    <name type="synonym">Amygdalus dulcis</name>
    <dbReference type="NCBI Taxonomy" id="3755"/>
    <lineage>
        <taxon>Eukaryota</taxon>
        <taxon>Viridiplantae</taxon>
        <taxon>Streptophyta</taxon>
        <taxon>Embryophyta</taxon>
        <taxon>Tracheophyta</taxon>
        <taxon>Spermatophyta</taxon>
        <taxon>Magnoliopsida</taxon>
        <taxon>eudicotyledons</taxon>
        <taxon>Gunneridae</taxon>
        <taxon>Pentapetalae</taxon>
        <taxon>rosids</taxon>
        <taxon>fabids</taxon>
        <taxon>Rosales</taxon>
        <taxon>Rosaceae</taxon>
        <taxon>Amygdaloideae</taxon>
        <taxon>Amygdaleae</taxon>
        <taxon>Prunus</taxon>
    </lineage>
</organism>
<proteinExistence type="predicted"/>
<dbReference type="Proteomes" id="UP001054821">
    <property type="component" value="Chromosome 4"/>
</dbReference>
<dbReference type="EMBL" id="JAJFAZ020000004">
    <property type="protein sequence ID" value="KAI5335731.1"/>
    <property type="molecule type" value="Genomic_DNA"/>
</dbReference>
<sequence length="119" mass="12956">MEFGSETILESFDSYETSISAPDMIVSPIYKSTEGGDAAVSGFSTNRDGEIMGRPWGALCAQYLEIRNINQEEFKRDTTVVITVSNHRMAAGLEAIELELVSVEVPAKMVILQIALGPV</sequence>
<evidence type="ECO:0000313" key="2">
    <source>
        <dbReference type="Proteomes" id="UP001054821"/>
    </source>
</evidence>
<accession>A0AAD4W522</accession>
<name>A0AAD4W522_PRUDU</name>
<comment type="caution">
    <text evidence="1">The sequence shown here is derived from an EMBL/GenBank/DDBJ whole genome shotgun (WGS) entry which is preliminary data.</text>
</comment>
<dbReference type="AlphaFoldDB" id="A0AAD4W522"/>
<protein>
    <submittedName>
        <fullName evidence="1">Uncharacterized protein</fullName>
    </submittedName>
</protein>
<evidence type="ECO:0000313" key="1">
    <source>
        <dbReference type="EMBL" id="KAI5335731.1"/>
    </source>
</evidence>
<keyword evidence="2" id="KW-1185">Reference proteome</keyword>
<gene>
    <name evidence="1" type="ORF">L3X38_025865</name>
</gene>